<keyword evidence="2" id="KW-0238">DNA-binding</keyword>
<keyword evidence="6" id="KW-1185">Reference proteome</keyword>
<dbReference type="CDD" id="cd01392">
    <property type="entry name" value="HTH_LacI"/>
    <property type="match status" value="1"/>
</dbReference>
<dbReference type="Gene3D" id="1.10.260.40">
    <property type="entry name" value="lambda repressor-like DNA-binding domains"/>
    <property type="match status" value="1"/>
</dbReference>
<dbReference type="PANTHER" id="PTHR30146:SF109">
    <property type="entry name" value="HTH-TYPE TRANSCRIPTIONAL REGULATOR GALS"/>
    <property type="match status" value="1"/>
</dbReference>
<dbReference type="Proteomes" id="UP000275356">
    <property type="component" value="Unassembled WGS sequence"/>
</dbReference>
<sequence>MAGATMADVARAAGVSKQTVSRVINAHPSVTEATRTRVKDAIDRLGYRPNVAARQLAMRDSMTVGVLTADLALYGPAQLVQGVEEAARARGYFTSIAGIASTPSSGTDEILERFFAQRFDAVILLDVNDQLLARTSGLSGTRHVISAPLGSTHDDFWQHDRTAVREATEYLISLGHTRIAHIGGPSMWPSARERERGWRDALDAAGLPAIPVVRSTWSAEGGSSAGEELAANGAVTAVVAASDDIALGAISALTRHGRRVPDDVSVIGFDGTPSSAFFVPSLTTVSCDFRALGARYVDALSVELGEEVGPHEESWTELVVRGSTARRLERV</sequence>
<dbReference type="SMART" id="SM00354">
    <property type="entry name" value="HTH_LACI"/>
    <property type="match status" value="1"/>
</dbReference>
<reference evidence="5 6" key="1">
    <citation type="submission" date="2018-11" db="EMBL/GenBank/DDBJ databases">
        <title>Sequencing the genomes of 1000 actinobacteria strains.</title>
        <authorList>
            <person name="Klenk H.-P."/>
        </authorList>
    </citation>
    <scope>NUCLEOTIDE SEQUENCE [LARGE SCALE GENOMIC DNA]</scope>
    <source>
        <strain evidence="5 6">DSM 13521</strain>
    </source>
</reference>
<evidence type="ECO:0000313" key="6">
    <source>
        <dbReference type="Proteomes" id="UP000275356"/>
    </source>
</evidence>
<dbReference type="RefSeq" id="WP_123739085.1">
    <property type="nucleotide sequence ID" value="NZ_RKHQ01000001.1"/>
</dbReference>
<dbReference type="OrthoDB" id="9785139at2"/>
<dbReference type="SUPFAM" id="SSF53822">
    <property type="entry name" value="Periplasmic binding protein-like I"/>
    <property type="match status" value="1"/>
</dbReference>
<feature type="domain" description="HTH lacI-type" evidence="4">
    <location>
        <begin position="4"/>
        <end position="58"/>
    </location>
</feature>
<dbReference type="PANTHER" id="PTHR30146">
    <property type="entry name" value="LACI-RELATED TRANSCRIPTIONAL REPRESSOR"/>
    <property type="match status" value="1"/>
</dbReference>
<name>A0A3N2DAZ9_9MICO</name>
<dbReference type="PRINTS" id="PR00036">
    <property type="entry name" value="HTHLACI"/>
</dbReference>
<dbReference type="CDD" id="cd01574">
    <property type="entry name" value="PBP1_LacI"/>
    <property type="match status" value="1"/>
</dbReference>
<dbReference type="InterPro" id="IPR010982">
    <property type="entry name" value="Lambda_DNA-bd_dom_sf"/>
</dbReference>
<keyword evidence="1" id="KW-0805">Transcription regulation</keyword>
<dbReference type="Pfam" id="PF13377">
    <property type="entry name" value="Peripla_BP_3"/>
    <property type="match status" value="1"/>
</dbReference>
<evidence type="ECO:0000313" key="5">
    <source>
        <dbReference type="EMBL" id="ROR96979.1"/>
    </source>
</evidence>
<evidence type="ECO:0000256" key="3">
    <source>
        <dbReference type="ARBA" id="ARBA00023163"/>
    </source>
</evidence>
<keyword evidence="3" id="KW-0804">Transcription</keyword>
<protein>
    <submittedName>
        <fullName evidence="5">LacI family transcriptional regulator</fullName>
    </submittedName>
</protein>
<dbReference type="SUPFAM" id="SSF47413">
    <property type="entry name" value="lambda repressor-like DNA-binding domains"/>
    <property type="match status" value="1"/>
</dbReference>
<evidence type="ECO:0000256" key="2">
    <source>
        <dbReference type="ARBA" id="ARBA00023125"/>
    </source>
</evidence>
<dbReference type="AlphaFoldDB" id="A0A3N2DAZ9"/>
<dbReference type="InterPro" id="IPR046335">
    <property type="entry name" value="LacI/GalR-like_sensor"/>
</dbReference>
<dbReference type="EMBL" id="RKHQ01000001">
    <property type="protein sequence ID" value="ROR96979.1"/>
    <property type="molecule type" value="Genomic_DNA"/>
</dbReference>
<proteinExistence type="predicted"/>
<dbReference type="PROSITE" id="PS50932">
    <property type="entry name" value="HTH_LACI_2"/>
    <property type="match status" value="1"/>
</dbReference>
<evidence type="ECO:0000259" key="4">
    <source>
        <dbReference type="PROSITE" id="PS50932"/>
    </source>
</evidence>
<dbReference type="InterPro" id="IPR028082">
    <property type="entry name" value="Peripla_BP_I"/>
</dbReference>
<comment type="caution">
    <text evidence="5">The sequence shown here is derived from an EMBL/GenBank/DDBJ whole genome shotgun (WGS) entry which is preliminary data.</text>
</comment>
<dbReference type="GO" id="GO:0000976">
    <property type="term" value="F:transcription cis-regulatory region binding"/>
    <property type="evidence" value="ECO:0007669"/>
    <property type="project" value="TreeGrafter"/>
</dbReference>
<organism evidence="5 6">
    <name type="scientific">Salana multivorans</name>
    <dbReference type="NCBI Taxonomy" id="120377"/>
    <lineage>
        <taxon>Bacteria</taxon>
        <taxon>Bacillati</taxon>
        <taxon>Actinomycetota</taxon>
        <taxon>Actinomycetes</taxon>
        <taxon>Micrococcales</taxon>
        <taxon>Beutenbergiaceae</taxon>
        <taxon>Salana</taxon>
    </lineage>
</organism>
<dbReference type="PROSITE" id="PS00356">
    <property type="entry name" value="HTH_LACI_1"/>
    <property type="match status" value="1"/>
</dbReference>
<dbReference type="GO" id="GO:0003700">
    <property type="term" value="F:DNA-binding transcription factor activity"/>
    <property type="evidence" value="ECO:0007669"/>
    <property type="project" value="TreeGrafter"/>
</dbReference>
<accession>A0A3N2DAZ9</accession>
<gene>
    <name evidence="5" type="ORF">EDD28_1572</name>
</gene>
<dbReference type="Gene3D" id="3.40.50.2300">
    <property type="match status" value="2"/>
</dbReference>
<dbReference type="Pfam" id="PF00356">
    <property type="entry name" value="LacI"/>
    <property type="match status" value="1"/>
</dbReference>
<evidence type="ECO:0000256" key="1">
    <source>
        <dbReference type="ARBA" id="ARBA00023015"/>
    </source>
</evidence>
<dbReference type="InterPro" id="IPR000843">
    <property type="entry name" value="HTH_LacI"/>
</dbReference>